<evidence type="ECO:0000259" key="2">
    <source>
        <dbReference type="PROSITE" id="PS50998"/>
    </source>
</evidence>
<gene>
    <name evidence="3" type="ORF">GSOID_T00027616001</name>
</gene>
<dbReference type="InterPro" id="IPR017857">
    <property type="entry name" value="Coagulation_fac-like_Gla_dom"/>
</dbReference>
<name>E4Z5S7_OIKDI</name>
<accession>E4Z5S7</accession>
<dbReference type="SUPFAM" id="SSF57630">
    <property type="entry name" value="GLA-domain"/>
    <property type="match status" value="1"/>
</dbReference>
<reference evidence="3" key="1">
    <citation type="journal article" date="2010" name="Science">
        <title>Plasticity of animal genome architecture unmasked by rapid evolution of a pelagic tunicate.</title>
        <authorList>
            <person name="Denoeud F."/>
            <person name="Henriet S."/>
            <person name="Mungpakdee S."/>
            <person name="Aury J.M."/>
            <person name="Da Silva C."/>
            <person name="Brinkmann H."/>
            <person name="Mikhaleva J."/>
            <person name="Olsen L.C."/>
            <person name="Jubin C."/>
            <person name="Canestro C."/>
            <person name="Bouquet J.M."/>
            <person name="Danks G."/>
            <person name="Poulain J."/>
            <person name="Campsteijn C."/>
            <person name="Adamski M."/>
            <person name="Cross I."/>
            <person name="Yadetie F."/>
            <person name="Muffato M."/>
            <person name="Louis A."/>
            <person name="Butcher S."/>
            <person name="Tsagkogeorga G."/>
            <person name="Konrad A."/>
            <person name="Singh S."/>
            <person name="Jensen M.F."/>
            <person name="Cong E.H."/>
            <person name="Eikeseth-Otteraa H."/>
            <person name="Noel B."/>
            <person name="Anthouard V."/>
            <person name="Porcel B.M."/>
            <person name="Kachouri-Lafond R."/>
            <person name="Nishino A."/>
            <person name="Ugolini M."/>
            <person name="Chourrout P."/>
            <person name="Nishida H."/>
            <person name="Aasland R."/>
            <person name="Huzurbazar S."/>
            <person name="Westhof E."/>
            <person name="Delsuc F."/>
            <person name="Lehrach H."/>
            <person name="Reinhardt R."/>
            <person name="Weissenbach J."/>
            <person name="Roy S.W."/>
            <person name="Artiguenave F."/>
            <person name="Postlethwait J.H."/>
            <person name="Manak J.R."/>
            <person name="Thompson E.M."/>
            <person name="Jaillon O."/>
            <person name="Du Pasquier L."/>
            <person name="Boudinot P."/>
            <person name="Liberles D.A."/>
            <person name="Volff J.N."/>
            <person name="Philippe H."/>
            <person name="Lenhard B."/>
            <person name="Roest Crollius H."/>
            <person name="Wincker P."/>
            <person name="Chourrout D."/>
        </authorList>
    </citation>
    <scope>NUCLEOTIDE SEQUENCE [LARGE SCALE GENOMIC DNA]</scope>
</reference>
<keyword evidence="1" id="KW-1015">Disulfide bond</keyword>
<dbReference type="InterPro" id="IPR035972">
    <property type="entry name" value="GLA-like_dom_SF"/>
</dbReference>
<dbReference type="SMART" id="SM00069">
    <property type="entry name" value="GLA"/>
    <property type="match status" value="1"/>
</dbReference>
<evidence type="ECO:0000256" key="1">
    <source>
        <dbReference type="ARBA" id="ARBA00023157"/>
    </source>
</evidence>
<dbReference type="Pfam" id="PF00594">
    <property type="entry name" value="Gla"/>
    <property type="match status" value="1"/>
</dbReference>
<organism evidence="3">
    <name type="scientific">Oikopleura dioica</name>
    <name type="common">Tunicate</name>
    <dbReference type="NCBI Taxonomy" id="34765"/>
    <lineage>
        <taxon>Eukaryota</taxon>
        <taxon>Metazoa</taxon>
        <taxon>Chordata</taxon>
        <taxon>Tunicata</taxon>
        <taxon>Appendicularia</taxon>
        <taxon>Copelata</taxon>
        <taxon>Oikopleuridae</taxon>
        <taxon>Oikopleura</taxon>
    </lineage>
</organism>
<dbReference type="AlphaFoldDB" id="E4Z5S7"/>
<dbReference type="PRINTS" id="PR00001">
    <property type="entry name" value="GLABLOOD"/>
</dbReference>
<dbReference type="Gene3D" id="4.10.740.10">
    <property type="entry name" value="Coagulation Factor IX"/>
    <property type="match status" value="1"/>
</dbReference>
<protein>
    <recommendedName>
        <fullName evidence="2">Gla domain-containing protein</fullName>
    </recommendedName>
</protein>
<sequence>MKRISIFLAVAQSVIIPKDQAAQFLRQKRASGSWHLEELWSGNLERECFEESCNFDEFVEIFKDEGHSVLSEDCQKTVIWADRFDNVPSDCLAGLIGRSIKSGNDGFSGPDLEEVYQRFQTGVVNIYQEAKQGVESVDWKGMYDSVAGIFNPDQ</sequence>
<dbReference type="GO" id="GO:0005576">
    <property type="term" value="C:extracellular region"/>
    <property type="evidence" value="ECO:0007669"/>
    <property type="project" value="InterPro"/>
</dbReference>
<evidence type="ECO:0000313" key="3">
    <source>
        <dbReference type="EMBL" id="CBY43055.1"/>
    </source>
</evidence>
<dbReference type="EMBL" id="FN657787">
    <property type="protein sequence ID" value="CBY43055.1"/>
    <property type="molecule type" value="Genomic_DNA"/>
</dbReference>
<proteinExistence type="predicted"/>
<feature type="domain" description="Gla" evidence="2">
    <location>
        <begin position="31"/>
        <end position="85"/>
    </location>
</feature>
<dbReference type="PROSITE" id="PS50998">
    <property type="entry name" value="GLA_2"/>
    <property type="match status" value="1"/>
</dbReference>
<dbReference type="GO" id="GO:0005509">
    <property type="term" value="F:calcium ion binding"/>
    <property type="evidence" value="ECO:0007669"/>
    <property type="project" value="InterPro"/>
</dbReference>
<dbReference type="Proteomes" id="UP000011014">
    <property type="component" value="Unassembled WGS sequence"/>
</dbReference>
<dbReference type="InterPro" id="IPR000294">
    <property type="entry name" value="GLA_domain"/>
</dbReference>